<keyword evidence="1" id="KW-0472">Membrane</keyword>
<accession>A0A4Y7SPT7</accession>
<dbReference type="EMBL" id="QPFP01000073">
    <property type="protein sequence ID" value="TEB23855.1"/>
    <property type="molecule type" value="Genomic_DNA"/>
</dbReference>
<evidence type="ECO:0000313" key="2">
    <source>
        <dbReference type="EMBL" id="TEB23855.1"/>
    </source>
</evidence>
<comment type="caution">
    <text evidence="2">The sequence shown here is derived from an EMBL/GenBank/DDBJ whole genome shotgun (WGS) entry which is preliminary data.</text>
</comment>
<gene>
    <name evidence="2" type="ORF">FA13DRAFT_1398304</name>
</gene>
<evidence type="ECO:0000313" key="3">
    <source>
        <dbReference type="Proteomes" id="UP000298030"/>
    </source>
</evidence>
<dbReference type="Proteomes" id="UP000298030">
    <property type="component" value="Unassembled WGS sequence"/>
</dbReference>
<keyword evidence="1" id="KW-1133">Transmembrane helix</keyword>
<name>A0A4Y7SPT7_COPMI</name>
<reference evidence="2 3" key="1">
    <citation type="journal article" date="2019" name="Nat. Ecol. Evol.">
        <title>Megaphylogeny resolves global patterns of mushroom evolution.</title>
        <authorList>
            <person name="Varga T."/>
            <person name="Krizsan K."/>
            <person name="Foldi C."/>
            <person name="Dima B."/>
            <person name="Sanchez-Garcia M."/>
            <person name="Sanchez-Ramirez S."/>
            <person name="Szollosi G.J."/>
            <person name="Szarkandi J.G."/>
            <person name="Papp V."/>
            <person name="Albert L."/>
            <person name="Andreopoulos W."/>
            <person name="Angelini C."/>
            <person name="Antonin V."/>
            <person name="Barry K.W."/>
            <person name="Bougher N.L."/>
            <person name="Buchanan P."/>
            <person name="Buyck B."/>
            <person name="Bense V."/>
            <person name="Catcheside P."/>
            <person name="Chovatia M."/>
            <person name="Cooper J."/>
            <person name="Damon W."/>
            <person name="Desjardin D."/>
            <person name="Finy P."/>
            <person name="Geml J."/>
            <person name="Haridas S."/>
            <person name="Hughes K."/>
            <person name="Justo A."/>
            <person name="Karasinski D."/>
            <person name="Kautmanova I."/>
            <person name="Kiss B."/>
            <person name="Kocsube S."/>
            <person name="Kotiranta H."/>
            <person name="LaButti K.M."/>
            <person name="Lechner B.E."/>
            <person name="Liimatainen K."/>
            <person name="Lipzen A."/>
            <person name="Lukacs Z."/>
            <person name="Mihaltcheva S."/>
            <person name="Morgado L.N."/>
            <person name="Niskanen T."/>
            <person name="Noordeloos M.E."/>
            <person name="Ohm R.A."/>
            <person name="Ortiz-Santana B."/>
            <person name="Ovrebo C."/>
            <person name="Racz N."/>
            <person name="Riley R."/>
            <person name="Savchenko A."/>
            <person name="Shiryaev A."/>
            <person name="Soop K."/>
            <person name="Spirin V."/>
            <person name="Szebenyi C."/>
            <person name="Tomsovsky M."/>
            <person name="Tulloss R.E."/>
            <person name="Uehling J."/>
            <person name="Grigoriev I.V."/>
            <person name="Vagvolgyi C."/>
            <person name="Papp T."/>
            <person name="Martin F.M."/>
            <person name="Miettinen O."/>
            <person name="Hibbett D.S."/>
            <person name="Nagy L.G."/>
        </authorList>
    </citation>
    <scope>NUCLEOTIDE SEQUENCE [LARGE SCALE GENOMIC DNA]</scope>
    <source>
        <strain evidence="2 3">FP101781</strain>
    </source>
</reference>
<dbReference type="AlphaFoldDB" id="A0A4Y7SPT7"/>
<feature type="transmembrane region" description="Helical" evidence="1">
    <location>
        <begin position="67"/>
        <end position="86"/>
    </location>
</feature>
<feature type="transmembrane region" description="Helical" evidence="1">
    <location>
        <begin position="34"/>
        <end position="55"/>
    </location>
</feature>
<organism evidence="2 3">
    <name type="scientific">Coprinellus micaceus</name>
    <name type="common">Glistening ink-cap mushroom</name>
    <name type="synonym">Coprinus micaceus</name>
    <dbReference type="NCBI Taxonomy" id="71717"/>
    <lineage>
        <taxon>Eukaryota</taxon>
        <taxon>Fungi</taxon>
        <taxon>Dikarya</taxon>
        <taxon>Basidiomycota</taxon>
        <taxon>Agaricomycotina</taxon>
        <taxon>Agaricomycetes</taxon>
        <taxon>Agaricomycetidae</taxon>
        <taxon>Agaricales</taxon>
        <taxon>Agaricineae</taxon>
        <taxon>Psathyrellaceae</taxon>
        <taxon>Coprinellus</taxon>
    </lineage>
</organism>
<sequence>MNWTELNFAHEALESFKDFVCKARFPSFLPLSSLFLSLFFLLSYPICSSFLPLSLNFIFVLLAPSPLWLCASSSLSPSLSLLFLFLPSTVTPPSVLPTSPTRCALPRPSLAGR</sequence>
<proteinExistence type="predicted"/>
<evidence type="ECO:0000256" key="1">
    <source>
        <dbReference type="SAM" id="Phobius"/>
    </source>
</evidence>
<protein>
    <submittedName>
        <fullName evidence="2">Uncharacterized protein</fullName>
    </submittedName>
</protein>
<keyword evidence="3" id="KW-1185">Reference proteome</keyword>
<keyword evidence="1" id="KW-0812">Transmembrane</keyword>